<evidence type="ECO:0000256" key="1">
    <source>
        <dbReference type="SAM" id="MobiDB-lite"/>
    </source>
</evidence>
<dbReference type="Proteomes" id="UP001174136">
    <property type="component" value="Unassembled WGS sequence"/>
</dbReference>
<feature type="region of interest" description="Disordered" evidence="1">
    <location>
        <begin position="88"/>
        <end position="148"/>
    </location>
</feature>
<accession>A0AA47N6R5</accession>
<proteinExistence type="predicted"/>
<organism evidence="2 3">
    <name type="scientific">Merluccius polli</name>
    <name type="common">Benguela hake</name>
    <name type="synonym">Merluccius cadenati</name>
    <dbReference type="NCBI Taxonomy" id="89951"/>
    <lineage>
        <taxon>Eukaryota</taxon>
        <taxon>Metazoa</taxon>
        <taxon>Chordata</taxon>
        <taxon>Craniata</taxon>
        <taxon>Vertebrata</taxon>
        <taxon>Euteleostomi</taxon>
        <taxon>Actinopterygii</taxon>
        <taxon>Neopterygii</taxon>
        <taxon>Teleostei</taxon>
        <taxon>Neoteleostei</taxon>
        <taxon>Acanthomorphata</taxon>
        <taxon>Zeiogadaria</taxon>
        <taxon>Gadariae</taxon>
        <taxon>Gadiformes</taxon>
        <taxon>Gadoidei</taxon>
        <taxon>Merlucciidae</taxon>
        <taxon>Merluccius</taxon>
    </lineage>
</organism>
<gene>
    <name evidence="2" type="ORF">N1851_004819</name>
</gene>
<feature type="region of interest" description="Disordered" evidence="1">
    <location>
        <begin position="1"/>
        <end position="60"/>
    </location>
</feature>
<evidence type="ECO:0000313" key="3">
    <source>
        <dbReference type="Proteomes" id="UP001174136"/>
    </source>
</evidence>
<protein>
    <submittedName>
        <fullName evidence="2">Uncharacterized protein</fullName>
    </submittedName>
</protein>
<comment type="caution">
    <text evidence="2">The sequence shown here is derived from an EMBL/GenBank/DDBJ whole genome shotgun (WGS) entry which is preliminary data.</text>
</comment>
<feature type="compositionally biased region" description="Acidic residues" evidence="1">
    <location>
        <begin position="16"/>
        <end position="53"/>
    </location>
</feature>
<sequence>MLSGGNGGSCTPAEQEGLEEEQEDQGLEEEQEGQEEEQERLAEEQEGLEEEQEMGVVQPMLSLLPSLHSGAGAGQRYHCCVRPSGGLPLGLDAWLEGSPGGPGERWPLQLEQHLDPPADRRRKAGSVSCEASKSGQTPVAQTLNPDQC</sequence>
<keyword evidence="3" id="KW-1185">Reference proteome</keyword>
<feature type="compositionally biased region" description="Polar residues" evidence="1">
    <location>
        <begin position="129"/>
        <end position="148"/>
    </location>
</feature>
<dbReference type="EMBL" id="JAOPHQ010000755">
    <property type="protein sequence ID" value="KAK0153493.1"/>
    <property type="molecule type" value="Genomic_DNA"/>
</dbReference>
<name>A0AA47N6R5_MERPO</name>
<reference evidence="2" key="1">
    <citation type="journal article" date="2023" name="Front. Mar. Sci.">
        <title>A new Merluccius polli reference genome to investigate the effects of global change in West African waters.</title>
        <authorList>
            <person name="Mateo J.L."/>
            <person name="Blanco-Fernandez C."/>
            <person name="Garcia-Vazquez E."/>
            <person name="Machado-Schiaffino G."/>
        </authorList>
    </citation>
    <scope>NUCLEOTIDE SEQUENCE</scope>
    <source>
        <strain evidence="2">C29</strain>
        <tissue evidence="2">Fin</tissue>
    </source>
</reference>
<dbReference type="AlphaFoldDB" id="A0AA47N6R5"/>
<evidence type="ECO:0000313" key="2">
    <source>
        <dbReference type="EMBL" id="KAK0153493.1"/>
    </source>
</evidence>